<dbReference type="EMBL" id="MBTF01000001">
    <property type="protein sequence ID" value="OOQ62082.1"/>
    <property type="molecule type" value="Genomic_DNA"/>
</dbReference>
<comment type="caution">
    <text evidence="3">The sequence shown here is derived from an EMBL/GenBank/DDBJ whole genome shotgun (WGS) entry which is preliminary data.</text>
</comment>
<comment type="similarity">
    <text evidence="1">Belongs to the CinA family.</text>
</comment>
<dbReference type="InterPro" id="IPR008135">
    <property type="entry name" value="Competence-induced_CinA"/>
</dbReference>
<dbReference type="InterPro" id="IPR001453">
    <property type="entry name" value="MoaB/Mog_dom"/>
</dbReference>
<dbReference type="InterPro" id="IPR008136">
    <property type="entry name" value="CinA_C"/>
</dbReference>
<dbReference type="Gene3D" id="3.90.950.20">
    <property type="entry name" value="CinA-like"/>
    <property type="match status" value="1"/>
</dbReference>
<dbReference type="InterPro" id="IPR036653">
    <property type="entry name" value="CinA-like_C"/>
</dbReference>
<proteinExistence type="inferred from homology"/>
<organism evidence="3 4">
    <name type="scientific">Mucilaginibacter pedocola</name>
    <dbReference type="NCBI Taxonomy" id="1792845"/>
    <lineage>
        <taxon>Bacteria</taxon>
        <taxon>Pseudomonadati</taxon>
        <taxon>Bacteroidota</taxon>
        <taxon>Sphingobacteriia</taxon>
        <taxon>Sphingobacteriales</taxon>
        <taxon>Sphingobacteriaceae</taxon>
        <taxon>Mucilaginibacter</taxon>
    </lineage>
</organism>
<reference evidence="3 4" key="1">
    <citation type="submission" date="2016-07" db="EMBL/GenBank/DDBJ databases">
        <title>Genomic analysis of zinc-resistant bacterium Mucilaginibacter pedocola TBZ30.</title>
        <authorList>
            <person name="Huang J."/>
            <person name="Tang J."/>
        </authorList>
    </citation>
    <scope>NUCLEOTIDE SEQUENCE [LARGE SCALE GENOMIC DNA]</scope>
    <source>
        <strain evidence="3 4">TBZ30</strain>
    </source>
</reference>
<dbReference type="PIRSF" id="PIRSF006728">
    <property type="entry name" value="CinA"/>
    <property type="match status" value="1"/>
</dbReference>
<dbReference type="Pfam" id="PF00994">
    <property type="entry name" value="MoCF_biosynth"/>
    <property type="match status" value="1"/>
</dbReference>
<dbReference type="NCBIfam" id="NF001813">
    <property type="entry name" value="PRK00549.1"/>
    <property type="match status" value="1"/>
</dbReference>
<dbReference type="PANTHER" id="PTHR13939">
    <property type="entry name" value="NICOTINAMIDE-NUCLEOTIDE AMIDOHYDROLASE PNCC"/>
    <property type="match status" value="1"/>
</dbReference>
<dbReference type="PANTHER" id="PTHR13939:SF0">
    <property type="entry name" value="NMN AMIDOHYDROLASE-LIKE PROTEIN YFAY"/>
    <property type="match status" value="1"/>
</dbReference>
<dbReference type="Proteomes" id="UP000189739">
    <property type="component" value="Unassembled WGS sequence"/>
</dbReference>
<dbReference type="NCBIfam" id="TIGR00200">
    <property type="entry name" value="cinA_nterm"/>
    <property type="match status" value="1"/>
</dbReference>
<dbReference type="Gene3D" id="3.40.980.10">
    <property type="entry name" value="MoaB/Mog-like domain"/>
    <property type="match status" value="1"/>
</dbReference>
<gene>
    <name evidence="3" type="ORF">BC343_03260</name>
</gene>
<evidence type="ECO:0000259" key="2">
    <source>
        <dbReference type="SMART" id="SM00852"/>
    </source>
</evidence>
<evidence type="ECO:0000313" key="4">
    <source>
        <dbReference type="Proteomes" id="UP000189739"/>
    </source>
</evidence>
<dbReference type="InterPro" id="IPR041424">
    <property type="entry name" value="CinA_KH"/>
</dbReference>
<dbReference type="InterPro" id="IPR036425">
    <property type="entry name" value="MoaB/Mog-like_dom_sf"/>
</dbReference>
<protein>
    <recommendedName>
        <fullName evidence="1">CinA-like protein</fullName>
    </recommendedName>
</protein>
<evidence type="ECO:0000256" key="1">
    <source>
        <dbReference type="HAMAP-Rule" id="MF_00226"/>
    </source>
</evidence>
<keyword evidence="4" id="KW-1185">Reference proteome</keyword>
<accession>A0A1S9PMA4</accession>
<dbReference type="OrthoDB" id="9801454at2"/>
<sequence>MLAEIITIGDEILIGQIVDTNSAWMAEKLNHAGIRIKQISSVSDNREHILTALAEAAGRADIILITGGLGPTKDDITKKTLAEYFGVGMVMNDAALENVSRIFKKYNRPLLEVNRLQAQVPENCEVILNKNGTAPGMWFNHEGKVYVSMPGVPFEMKYMVEEEVIPKLQATFKLPVIIHNTILTAGEGESFLAEKIADIEDSLPAHIKLAYLPKLGQVRLRLSAFGDDAEKLQAEVNIYADKIAERASYAVMAREDIPLEKVLLNTMAERGLTLSAAESCTGGYLSHMLTQHAGSSKVFLGGVVSYANQLKQDILGVNPATISVFGTVSGETVTEMVEGALRRFKSDYAVALTGIAGPDGGTAEKPVGTVWIAAANANKTVIKKFTFGEKRLQNIERSAVGAFFMLITLLRENGN</sequence>
<dbReference type="Pfam" id="PF02464">
    <property type="entry name" value="CinA"/>
    <property type="match status" value="1"/>
</dbReference>
<dbReference type="NCBIfam" id="TIGR00177">
    <property type="entry name" value="molyb_syn"/>
    <property type="match status" value="1"/>
</dbReference>
<dbReference type="NCBIfam" id="TIGR00199">
    <property type="entry name" value="PncC_domain"/>
    <property type="match status" value="1"/>
</dbReference>
<dbReference type="CDD" id="cd00885">
    <property type="entry name" value="cinA"/>
    <property type="match status" value="1"/>
</dbReference>
<dbReference type="SMART" id="SM00852">
    <property type="entry name" value="MoCF_biosynth"/>
    <property type="match status" value="1"/>
</dbReference>
<dbReference type="STRING" id="1792845.BC343_03260"/>
<dbReference type="RefSeq" id="WP_078346277.1">
    <property type="nucleotide sequence ID" value="NZ_MBTF01000001.1"/>
</dbReference>
<dbReference type="AlphaFoldDB" id="A0A1S9PMA4"/>
<dbReference type="InterPro" id="IPR050101">
    <property type="entry name" value="CinA"/>
</dbReference>
<dbReference type="HAMAP" id="MF_00226_B">
    <property type="entry name" value="CinA_B"/>
    <property type="match status" value="1"/>
</dbReference>
<dbReference type="SUPFAM" id="SSF53218">
    <property type="entry name" value="Molybdenum cofactor biosynthesis proteins"/>
    <property type="match status" value="1"/>
</dbReference>
<feature type="domain" description="MoaB/Mog" evidence="2">
    <location>
        <begin position="4"/>
        <end position="171"/>
    </location>
</feature>
<evidence type="ECO:0000313" key="3">
    <source>
        <dbReference type="EMBL" id="OOQ62082.1"/>
    </source>
</evidence>
<dbReference type="Pfam" id="PF18146">
    <property type="entry name" value="CinA_KH"/>
    <property type="match status" value="1"/>
</dbReference>
<name>A0A1S9PMA4_9SPHI</name>
<dbReference type="SUPFAM" id="SSF142433">
    <property type="entry name" value="CinA-like"/>
    <property type="match status" value="1"/>
</dbReference>